<sequence>MEHAKAHTHRFRPRLVLALAIGTLLAAMAPASVFAGGNAYPAAPVYPAADAQIAISAGAYGAVRSLEVELNKSMIVDLPAGVAEVVVSQPSIAAAVMRSRTRAIIQGIAEGATNIIFIDDAGRTMSILDVNIVQPPLEVGRALESTLARVIPGSNIRVETLSNNSINDKIYFVLTGTVNSAEDKAVAEAMAAQLSESDGPSGSLIQVTGPQQVMLQVTVSEIRRDVARQLGINLSGSVTLGNSTFGFNSSQTNVSNGIGGSFPLGDSVQINAGIRALENRGALRLLAQPTLTAMSGQPAEFLVGGEIPIQTSSINGTSIQYKQYGIQLAFTPTVRANGQVALTIDTGVSELQAGSSAALTTRDVKTSVELPPGTTLAIGGLLSESASRTVDQIPGLGNIPILGALFRSNAYRSQETELVILVTPYLVQPTTPANAIAVPTDNSYITNDAEAFFLGAIEKRYGVGATGEFRGGFSGSVGFALD</sequence>
<feature type="signal peptide" evidence="2">
    <location>
        <begin position="1"/>
        <end position="35"/>
    </location>
</feature>
<accession>A0ABX7C2V7</accession>
<name>A0ABX7C2V7_9HYPH</name>
<evidence type="ECO:0000313" key="6">
    <source>
        <dbReference type="Proteomes" id="UP000595857"/>
    </source>
</evidence>
<dbReference type="InterPro" id="IPR004846">
    <property type="entry name" value="T2SS/T3SS_dom"/>
</dbReference>
<comment type="similarity">
    <text evidence="1">Belongs to the bacterial secretin family.</text>
</comment>
<evidence type="ECO:0000256" key="2">
    <source>
        <dbReference type="SAM" id="SignalP"/>
    </source>
</evidence>
<dbReference type="Proteomes" id="UP000595857">
    <property type="component" value="Chromosome"/>
</dbReference>
<dbReference type="EMBL" id="CP068046">
    <property type="protein sequence ID" value="QQR38572.1"/>
    <property type="molecule type" value="Genomic_DNA"/>
</dbReference>
<dbReference type="Pfam" id="PF00263">
    <property type="entry name" value="Secretin"/>
    <property type="match status" value="1"/>
</dbReference>
<feature type="chain" id="PRO_5045383691" evidence="2">
    <location>
        <begin position="36"/>
        <end position="482"/>
    </location>
</feature>
<organism evidence="5 6">
    <name type="scientific">Devosia rhizoryzae</name>
    <dbReference type="NCBI Taxonomy" id="2774137"/>
    <lineage>
        <taxon>Bacteria</taxon>
        <taxon>Pseudomonadati</taxon>
        <taxon>Pseudomonadota</taxon>
        <taxon>Alphaproteobacteria</taxon>
        <taxon>Hyphomicrobiales</taxon>
        <taxon>Devosiaceae</taxon>
        <taxon>Devosia</taxon>
    </lineage>
</organism>
<gene>
    <name evidence="5" type="ORF">JI748_12430</name>
</gene>
<feature type="domain" description="Type II/III secretion system secretin-like" evidence="3">
    <location>
        <begin position="276"/>
        <end position="427"/>
    </location>
</feature>
<dbReference type="Pfam" id="PF13629">
    <property type="entry name" value="T2SS-T3SS_pil_N"/>
    <property type="match status" value="1"/>
</dbReference>
<dbReference type="InterPro" id="IPR001775">
    <property type="entry name" value="GspD/PilQ"/>
</dbReference>
<reference evidence="5 6" key="1">
    <citation type="submission" date="2021-01" db="EMBL/GenBank/DDBJ databases">
        <title>Genome seq and assembly of Devosia sp. LEGU1.</title>
        <authorList>
            <person name="Chhetri G."/>
        </authorList>
    </citation>
    <scope>NUCLEOTIDE SEQUENCE [LARGE SCALE GENOMIC DNA]</scope>
    <source>
        <strain evidence="5 6">LEGU1</strain>
    </source>
</reference>
<dbReference type="RefSeq" id="WP_201631118.1">
    <property type="nucleotide sequence ID" value="NZ_CP068046.1"/>
</dbReference>
<dbReference type="PANTHER" id="PTHR30332">
    <property type="entry name" value="PROBABLE GENERAL SECRETION PATHWAY PROTEIN D"/>
    <property type="match status" value="1"/>
</dbReference>
<proteinExistence type="inferred from homology"/>
<feature type="domain" description="Pilus formation protein N-terminal" evidence="4">
    <location>
        <begin position="64"/>
        <end position="132"/>
    </location>
</feature>
<dbReference type="PANTHER" id="PTHR30332:SF17">
    <property type="entry name" value="TYPE IV PILIATION SYSTEM PROTEIN DR_0774-RELATED"/>
    <property type="match status" value="1"/>
</dbReference>
<evidence type="ECO:0000256" key="1">
    <source>
        <dbReference type="RuleBase" id="RU004003"/>
    </source>
</evidence>
<protein>
    <submittedName>
        <fullName evidence="5">Type II and III secretion system protein family protein</fullName>
    </submittedName>
</protein>
<dbReference type="InterPro" id="IPR032789">
    <property type="entry name" value="T2SS-T3SS_pil_N"/>
</dbReference>
<evidence type="ECO:0000313" key="5">
    <source>
        <dbReference type="EMBL" id="QQR38572.1"/>
    </source>
</evidence>
<evidence type="ECO:0000259" key="3">
    <source>
        <dbReference type="Pfam" id="PF00263"/>
    </source>
</evidence>
<dbReference type="PRINTS" id="PR00811">
    <property type="entry name" value="BCTERIALGSPD"/>
</dbReference>
<dbReference type="InterPro" id="IPR050810">
    <property type="entry name" value="Bact_Secretion_Sys_Channel"/>
</dbReference>
<keyword evidence="6" id="KW-1185">Reference proteome</keyword>
<evidence type="ECO:0000259" key="4">
    <source>
        <dbReference type="Pfam" id="PF13629"/>
    </source>
</evidence>
<keyword evidence="2" id="KW-0732">Signal</keyword>